<comment type="caution">
    <text evidence="2">The sequence shown here is derived from an EMBL/GenBank/DDBJ whole genome shotgun (WGS) entry which is preliminary data.</text>
</comment>
<keyword evidence="3" id="KW-1185">Reference proteome</keyword>
<dbReference type="Pfam" id="PF19493">
    <property type="entry name" value="Trypco1"/>
    <property type="match status" value="1"/>
</dbReference>
<name>A0A4R5EHW7_9ACTN</name>
<dbReference type="AlphaFoldDB" id="A0A4R5EHW7"/>
<organism evidence="2 3">
    <name type="scientific">Nonomuraea mesophila</name>
    <dbReference type="NCBI Taxonomy" id="2530382"/>
    <lineage>
        <taxon>Bacteria</taxon>
        <taxon>Bacillati</taxon>
        <taxon>Actinomycetota</taxon>
        <taxon>Actinomycetes</taxon>
        <taxon>Streptosporangiales</taxon>
        <taxon>Streptosporangiaceae</taxon>
        <taxon>Nonomuraea</taxon>
    </lineage>
</organism>
<dbReference type="RefSeq" id="WP_132638268.1">
    <property type="nucleotide sequence ID" value="NZ_SMLD01000153.1"/>
</dbReference>
<evidence type="ECO:0000313" key="3">
    <source>
        <dbReference type="Proteomes" id="UP000295136"/>
    </source>
</evidence>
<dbReference type="InterPro" id="IPR045794">
    <property type="entry name" value="Trypco1"/>
</dbReference>
<evidence type="ECO:0000259" key="1">
    <source>
        <dbReference type="Pfam" id="PF19493"/>
    </source>
</evidence>
<reference evidence="2 3" key="1">
    <citation type="submission" date="2019-03" db="EMBL/GenBank/DDBJ databases">
        <title>Draft genome sequences of novel Actinobacteria.</title>
        <authorList>
            <person name="Sahin N."/>
            <person name="Ay H."/>
            <person name="Saygin H."/>
        </authorList>
    </citation>
    <scope>NUCLEOTIDE SEQUENCE [LARGE SCALE GENOMIC DNA]</scope>
    <source>
        <strain evidence="2 3">6K102</strain>
    </source>
</reference>
<dbReference type="EMBL" id="SMLD01000153">
    <property type="protein sequence ID" value="TDE33883.1"/>
    <property type="molecule type" value="Genomic_DNA"/>
</dbReference>
<accession>A0A4R5EHW7</accession>
<gene>
    <name evidence="2" type="ORF">E1295_37580</name>
</gene>
<dbReference type="NCBIfam" id="NF041216">
    <property type="entry name" value="CU044_2847_fam"/>
    <property type="match status" value="1"/>
</dbReference>
<sequence length="123" mass="12994">MLIPAEIGGVPVLIEAVAGPGREPTSRGERRTELLEDMFARAQTVIESIALSAMDVRKKLASHVIPPDQVEVQFGVKFSTQGQIVIASAGMEASLAVKLIFNGPAIVDDDDTSSTNYPDSKGG</sequence>
<protein>
    <recommendedName>
        <fullName evidence="1">Trypsin-co-occurring domain-containing protein</fullName>
    </recommendedName>
</protein>
<proteinExistence type="predicted"/>
<evidence type="ECO:0000313" key="2">
    <source>
        <dbReference type="EMBL" id="TDE33883.1"/>
    </source>
</evidence>
<feature type="domain" description="Trypsin-co-occurring" evidence="1">
    <location>
        <begin position="9"/>
        <end position="100"/>
    </location>
</feature>
<dbReference type="Proteomes" id="UP000295136">
    <property type="component" value="Unassembled WGS sequence"/>
</dbReference>